<evidence type="ECO:0000313" key="3">
    <source>
        <dbReference type="EMBL" id="GAA0769619.1"/>
    </source>
</evidence>
<keyword evidence="4" id="KW-1185">Reference proteome</keyword>
<dbReference type="Pfam" id="PF02321">
    <property type="entry name" value="OEP"/>
    <property type="match status" value="2"/>
</dbReference>
<keyword evidence="2" id="KW-1134">Transmembrane beta strand</keyword>
<evidence type="ECO:0000256" key="1">
    <source>
        <dbReference type="ARBA" id="ARBA00007613"/>
    </source>
</evidence>
<protein>
    <submittedName>
        <fullName evidence="3">Efflux transporter outer membrane subunit</fullName>
    </submittedName>
</protein>
<dbReference type="Gene3D" id="1.20.1600.10">
    <property type="entry name" value="Outer membrane efflux proteins (OEP)"/>
    <property type="match status" value="1"/>
</dbReference>
<evidence type="ECO:0000256" key="2">
    <source>
        <dbReference type="RuleBase" id="RU362097"/>
    </source>
</evidence>
<keyword evidence="2" id="KW-0472">Membrane</keyword>
<gene>
    <name evidence="3" type="ORF">GCM10009107_60700</name>
</gene>
<keyword evidence="2" id="KW-0449">Lipoprotein</keyword>
<keyword evidence="2" id="KW-0564">Palmitate</keyword>
<keyword evidence="2" id="KW-0812">Transmembrane</keyword>
<dbReference type="SUPFAM" id="SSF56954">
    <property type="entry name" value="Outer membrane efflux proteins (OEP)"/>
    <property type="match status" value="1"/>
</dbReference>
<dbReference type="InterPro" id="IPR010131">
    <property type="entry name" value="MdtP/NodT-like"/>
</dbReference>
<comment type="subcellular location">
    <subcellularLocation>
        <location evidence="2">Cell membrane</location>
        <topology evidence="2">Lipid-anchor</topology>
    </subcellularLocation>
</comment>
<comment type="similarity">
    <text evidence="1 2">Belongs to the outer membrane factor (OMF) (TC 1.B.17) family.</text>
</comment>
<comment type="caution">
    <text evidence="3">The sequence shown here is derived from an EMBL/GenBank/DDBJ whole genome shotgun (WGS) entry which is preliminary data.</text>
</comment>
<dbReference type="InterPro" id="IPR003423">
    <property type="entry name" value="OMP_efflux"/>
</dbReference>
<accession>A0ABN1KKM6</accession>
<dbReference type="PANTHER" id="PTHR30203">
    <property type="entry name" value="OUTER MEMBRANE CATION EFFLUX PROTEIN"/>
    <property type="match status" value="1"/>
</dbReference>
<evidence type="ECO:0000313" key="4">
    <source>
        <dbReference type="Proteomes" id="UP001500279"/>
    </source>
</evidence>
<sequence length="499" mass="51617">MPCPMPPATVSSPASATLCPRWLARSVTGFTALLLAACAAVGPDYLAPSPDDLTVPADWQAALPHGGSTAGLEDWWSRLGDPLLIELQAQALKSNPSMQKAAAQIGAARAALASAEAAEVPSLTLAGSGSRAKAMGATGATSVTNSASLALDASWELDLFGSVRRNVESGQATAQARLADWNDTRVSLAAEVATDYINYRACEATLKLARADAASREATARITEGSFRAGANASSDVALANASAASGRASVLSQQADCQIDVKGLVPLVGLPEARLQQLLDQGAAQPLQPALFEVQRLPLALLSQRPDLVAKERALAAASASVGVAEAGRYPRLSLAGSIGRSGADLGGAARYSTPWSFGPSLSLPVFDGGAARANVRSAEANYEVALAAYRDAVGTAVKEVEQGLVRLGSAEAREADLRRSAEGYRRVATATETAWRAGSESLLTLEQTRRDAISAEQALLAVQRDRLLYGVALYKAVGGGWDTSLPDPQATTATLTR</sequence>
<name>A0ABN1KKM6_9BURK</name>
<reference evidence="3 4" key="1">
    <citation type="journal article" date="2019" name="Int. J. Syst. Evol. Microbiol.">
        <title>The Global Catalogue of Microorganisms (GCM) 10K type strain sequencing project: providing services to taxonomists for standard genome sequencing and annotation.</title>
        <authorList>
            <consortium name="The Broad Institute Genomics Platform"/>
            <consortium name="The Broad Institute Genome Sequencing Center for Infectious Disease"/>
            <person name="Wu L."/>
            <person name="Ma J."/>
        </authorList>
    </citation>
    <scope>NUCLEOTIDE SEQUENCE [LARGE SCALE GENOMIC DNA]</scope>
    <source>
        <strain evidence="3 4">JCM 15503</strain>
    </source>
</reference>
<dbReference type="EMBL" id="BAAAEW010000047">
    <property type="protein sequence ID" value="GAA0769619.1"/>
    <property type="molecule type" value="Genomic_DNA"/>
</dbReference>
<proteinExistence type="inferred from homology"/>
<organism evidence="3 4">
    <name type="scientific">Ideonella azotifigens</name>
    <dbReference type="NCBI Taxonomy" id="513160"/>
    <lineage>
        <taxon>Bacteria</taxon>
        <taxon>Pseudomonadati</taxon>
        <taxon>Pseudomonadota</taxon>
        <taxon>Betaproteobacteria</taxon>
        <taxon>Burkholderiales</taxon>
        <taxon>Sphaerotilaceae</taxon>
        <taxon>Ideonella</taxon>
    </lineage>
</organism>
<dbReference type="Gene3D" id="2.20.200.10">
    <property type="entry name" value="Outer membrane efflux proteins (OEP)"/>
    <property type="match status" value="1"/>
</dbReference>
<dbReference type="NCBIfam" id="TIGR01845">
    <property type="entry name" value="outer_NodT"/>
    <property type="match status" value="1"/>
</dbReference>
<dbReference type="Proteomes" id="UP001500279">
    <property type="component" value="Unassembled WGS sequence"/>
</dbReference>
<dbReference type="PANTHER" id="PTHR30203:SF32">
    <property type="entry name" value="CATION EFFLUX SYSTEM PROTEIN CUSC"/>
    <property type="match status" value="1"/>
</dbReference>